<keyword evidence="4 7" id="KW-0169">Cobalamin biosynthesis</keyword>
<dbReference type="HAMAP" id="MF_00028">
    <property type="entry name" value="CobQ"/>
    <property type="match status" value="1"/>
</dbReference>
<evidence type="ECO:0000259" key="9">
    <source>
        <dbReference type="Pfam" id="PF07685"/>
    </source>
</evidence>
<dbReference type="UniPathway" id="UPA00148"/>
<dbReference type="NCBIfam" id="TIGR00313">
    <property type="entry name" value="cobQ"/>
    <property type="match status" value="1"/>
</dbReference>
<dbReference type="InterPro" id="IPR002586">
    <property type="entry name" value="CobQ/CobB/MinD/ParA_Nub-bd_dom"/>
</dbReference>
<dbReference type="EMBL" id="FMJB01000050">
    <property type="protein sequence ID" value="SCM68073.1"/>
    <property type="molecule type" value="Genomic_DNA"/>
</dbReference>
<evidence type="ECO:0000256" key="6">
    <source>
        <dbReference type="ARBA" id="ARBA00025166"/>
    </source>
</evidence>
<feature type="active site" description="Nucleophile" evidence="7">
    <location>
        <position position="330"/>
    </location>
</feature>
<dbReference type="GO" id="GO:0009236">
    <property type="term" value="P:cobalamin biosynthetic process"/>
    <property type="evidence" value="ECO:0007669"/>
    <property type="project" value="UniProtKB-UniRule"/>
</dbReference>
<dbReference type="Pfam" id="PF01656">
    <property type="entry name" value="CbiA"/>
    <property type="match status" value="1"/>
</dbReference>
<dbReference type="CDD" id="cd05389">
    <property type="entry name" value="CobQ_N"/>
    <property type="match status" value="1"/>
</dbReference>
<dbReference type="Proteomes" id="UP000184085">
    <property type="component" value="Unassembled WGS sequence"/>
</dbReference>
<dbReference type="GO" id="GO:0015420">
    <property type="term" value="F:ABC-type vitamin B12 transporter activity"/>
    <property type="evidence" value="ECO:0007669"/>
    <property type="project" value="UniProtKB-UniRule"/>
</dbReference>
<dbReference type="SUPFAM" id="SSF52317">
    <property type="entry name" value="Class I glutamine amidotransferase-like"/>
    <property type="match status" value="1"/>
</dbReference>
<dbReference type="InterPro" id="IPR033949">
    <property type="entry name" value="CobQ_GATase1"/>
</dbReference>
<feature type="active site" evidence="7">
    <location>
        <position position="427"/>
    </location>
</feature>
<accession>A0A1M4MZS6</accession>
<keyword evidence="5 7" id="KW-0315">Glutamine amidotransferase</keyword>
<evidence type="ECO:0000256" key="7">
    <source>
        <dbReference type="HAMAP-Rule" id="MF_00028"/>
    </source>
</evidence>
<evidence type="ECO:0000256" key="5">
    <source>
        <dbReference type="ARBA" id="ARBA00022962"/>
    </source>
</evidence>
<dbReference type="NCBIfam" id="NF001989">
    <property type="entry name" value="PRK00784.1"/>
    <property type="match status" value="1"/>
</dbReference>
<reference evidence="11" key="1">
    <citation type="submission" date="2016-09" db="EMBL/GenBank/DDBJ databases">
        <authorList>
            <person name="Wibberg D."/>
        </authorList>
    </citation>
    <scope>NUCLEOTIDE SEQUENCE [LARGE SCALE GENOMIC DNA]</scope>
</reference>
<evidence type="ECO:0000256" key="3">
    <source>
        <dbReference type="ARBA" id="ARBA00019833"/>
    </source>
</evidence>
<dbReference type="InterPro" id="IPR027417">
    <property type="entry name" value="P-loop_NTPase"/>
</dbReference>
<keyword evidence="11" id="KW-1185">Reference proteome</keyword>
<dbReference type="AlphaFoldDB" id="A0A1M4MZS6"/>
<feature type="domain" description="CobB/CobQ-like glutamine amidotransferase" evidence="9">
    <location>
        <begin position="250"/>
        <end position="434"/>
    </location>
</feature>
<protein>
    <recommendedName>
        <fullName evidence="3 7">Cobyric acid synthase</fullName>
    </recommendedName>
</protein>
<dbReference type="PANTHER" id="PTHR21343">
    <property type="entry name" value="DETHIOBIOTIN SYNTHETASE"/>
    <property type="match status" value="1"/>
</dbReference>
<evidence type="ECO:0000256" key="4">
    <source>
        <dbReference type="ARBA" id="ARBA00022573"/>
    </source>
</evidence>
<dbReference type="InterPro" id="IPR004459">
    <property type="entry name" value="CobQ_synth"/>
</dbReference>
<name>A0A1M4MZS6_9RHOB</name>
<evidence type="ECO:0000259" key="8">
    <source>
        <dbReference type="Pfam" id="PF01656"/>
    </source>
</evidence>
<comment type="similarity">
    <text evidence="2 7">Belongs to the CobB/CobQ family. CobQ subfamily.</text>
</comment>
<evidence type="ECO:0000256" key="2">
    <source>
        <dbReference type="ARBA" id="ARBA00006205"/>
    </source>
</evidence>
<dbReference type="PROSITE" id="PS51274">
    <property type="entry name" value="GATASE_COBBQ"/>
    <property type="match status" value="1"/>
</dbReference>
<evidence type="ECO:0000256" key="1">
    <source>
        <dbReference type="ARBA" id="ARBA00004953"/>
    </source>
</evidence>
<evidence type="ECO:0000313" key="11">
    <source>
        <dbReference type="Proteomes" id="UP000184085"/>
    </source>
</evidence>
<dbReference type="InterPro" id="IPR029062">
    <property type="entry name" value="Class_I_gatase-like"/>
</dbReference>
<dbReference type="Gene3D" id="3.40.50.300">
    <property type="entry name" value="P-loop containing nucleotide triphosphate hydrolases"/>
    <property type="match status" value="1"/>
</dbReference>
<dbReference type="Gene3D" id="3.40.50.880">
    <property type="match status" value="1"/>
</dbReference>
<gene>
    <name evidence="7 10" type="primary">cobQ</name>
    <name evidence="10" type="ORF">KARMA_2281</name>
</gene>
<dbReference type="SUPFAM" id="SSF52540">
    <property type="entry name" value="P-loop containing nucleoside triphosphate hydrolases"/>
    <property type="match status" value="1"/>
</dbReference>
<comment type="pathway">
    <text evidence="1 7">Cofactor biosynthesis; adenosylcobalamin biosynthesis.</text>
</comment>
<dbReference type="PANTHER" id="PTHR21343:SF1">
    <property type="entry name" value="COBYRIC ACID SYNTHASE"/>
    <property type="match status" value="1"/>
</dbReference>
<proteinExistence type="inferred from homology"/>
<dbReference type="CDD" id="cd01750">
    <property type="entry name" value="GATase1_CobQ"/>
    <property type="match status" value="1"/>
</dbReference>
<organism evidence="10 11">
    <name type="scientific">Donghicola eburneus</name>
    <dbReference type="NCBI Taxonomy" id="393278"/>
    <lineage>
        <taxon>Bacteria</taxon>
        <taxon>Pseudomonadati</taxon>
        <taxon>Pseudomonadota</taxon>
        <taxon>Alphaproteobacteria</taxon>
        <taxon>Rhodobacterales</taxon>
        <taxon>Roseobacteraceae</taxon>
        <taxon>Donghicola</taxon>
    </lineage>
</organism>
<dbReference type="InterPro" id="IPR011698">
    <property type="entry name" value="GATase_3"/>
</dbReference>
<evidence type="ECO:0000313" key="10">
    <source>
        <dbReference type="EMBL" id="SCM68073.1"/>
    </source>
</evidence>
<comment type="function">
    <text evidence="6 7">Catalyzes amidations at positions B, D, E, and G on adenosylcobyrinic A,C-diamide. NH(2) groups are provided by glutamine, and one molecule of ATP is hydrogenolyzed for each amidation.</text>
</comment>
<dbReference type="InterPro" id="IPR047045">
    <property type="entry name" value="CobQ_N"/>
</dbReference>
<dbReference type="Pfam" id="PF07685">
    <property type="entry name" value="GATase_3"/>
    <property type="match status" value="1"/>
</dbReference>
<feature type="domain" description="CobQ/CobB/MinD/ParA nucleotide binding" evidence="8">
    <location>
        <begin position="4"/>
        <end position="236"/>
    </location>
</feature>
<dbReference type="GO" id="GO:0003824">
    <property type="term" value="F:catalytic activity"/>
    <property type="evidence" value="ECO:0007669"/>
    <property type="project" value="InterPro"/>
</dbReference>
<sequence length="481" mass="50548">MTAIMIQGAGSNVGKSLLVAGLCRAARRRGLSVAPFKPQNMSNNAAVTSDGGEIGRAQALQAVACGVPLHTDMNPVLLKPETDVGAQVVVQGKRIATVKARDYANLKPQLMTSVLDSFNRLKSGYDLVIVEGAGSPAEVNLRAGDIANMGFACAADVPVILAGDIDRGGVIAQMVGTQAVLPDQDNAQIAGFLINKFRGDVSLFDDGYKMIADRTGWQGFGVLPYFPDASKLPAEDALDLPTRSSGRGFKVVCLGLSRIANFDDLDPLAQEEGVDLSVLRAGQPIPGDTDLVIIPGSKSTRGDLAYLRAQGWDVDLQAHVRRGGYVLGICGGYQMLGQVVRDPMGVEGAAGEDAGLGLLDVTTEMTGDKRLTQVRATHAASGIELDGYEIHIGRTDGADRARPFAIVDGAPEGAISADGRIIGSYLHGMFTDNAFRAAFLDGFGVQSGQLNYGQVVETTLDALADHMESHLDVDGLLSLAR</sequence>
<dbReference type="RefSeq" id="WP_072706703.1">
    <property type="nucleotide sequence ID" value="NZ_FMJB01000050.1"/>
</dbReference>